<evidence type="ECO:0000313" key="1">
    <source>
        <dbReference type="EMBL" id="GAA0142446.1"/>
    </source>
</evidence>
<protein>
    <submittedName>
        <fullName evidence="1">Uncharacterized protein</fullName>
    </submittedName>
</protein>
<dbReference type="AlphaFoldDB" id="A0AAV3NVK1"/>
<keyword evidence="2" id="KW-1185">Reference proteome</keyword>
<accession>A0AAV3NVK1</accession>
<dbReference type="Proteomes" id="UP001454036">
    <property type="component" value="Unassembled WGS sequence"/>
</dbReference>
<evidence type="ECO:0000313" key="2">
    <source>
        <dbReference type="Proteomes" id="UP001454036"/>
    </source>
</evidence>
<name>A0AAV3NVK1_LITER</name>
<proteinExistence type="predicted"/>
<sequence length="87" mass="9695">MQVSAIVFPSQVQSHKLHTDSQGSIEVSERQRAQIVVMKQWDPGISRGLNVDSFSVISISTIPIDFNEVSDINRIMNLKQLNLSGDL</sequence>
<gene>
    <name evidence="1" type="ORF">LIER_03348</name>
</gene>
<reference evidence="1 2" key="1">
    <citation type="submission" date="2024-01" db="EMBL/GenBank/DDBJ databases">
        <title>The complete chloroplast genome sequence of Lithospermum erythrorhizon: insights into the phylogenetic relationship among Boraginaceae species and the maternal lineages of purple gromwells.</title>
        <authorList>
            <person name="Okada T."/>
            <person name="Watanabe K."/>
        </authorList>
    </citation>
    <scope>NUCLEOTIDE SEQUENCE [LARGE SCALE GENOMIC DNA]</scope>
</reference>
<comment type="caution">
    <text evidence="1">The sequence shown here is derived from an EMBL/GenBank/DDBJ whole genome shotgun (WGS) entry which is preliminary data.</text>
</comment>
<organism evidence="1 2">
    <name type="scientific">Lithospermum erythrorhizon</name>
    <name type="common">Purple gromwell</name>
    <name type="synonym">Lithospermum officinale var. erythrorhizon</name>
    <dbReference type="NCBI Taxonomy" id="34254"/>
    <lineage>
        <taxon>Eukaryota</taxon>
        <taxon>Viridiplantae</taxon>
        <taxon>Streptophyta</taxon>
        <taxon>Embryophyta</taxon>
        <taxon>Tracheophyta</taxon>
        <taxon>Spermatophyta</taxon>
        <taxon>Magnoliopsida</taxon>
        <taxon>eudicotyledons</taxon>
        <taxon>Gunneridae</taxon>
        <taxon>Pentapetalae</taxon>
        <taxon>asterids</taxon>
        <taxon>lamiids</taxon>
        <taxon>Boraginales</taxon>
        <taxon>Boraginaceae</taxon>
        <taxon>Boraginoideae</taxon>
        <taxon>Lithospermeae</taxon>
        <taxon>Lithospermum</taxon>
    </lineage>
</organism>
<dbReference type="EMBL" id="BAABME010000398">
    <property type="protein sequence ID" value="GAA0142446.1"/>
    <property type="molecule type" value="Genomic_DNA"/>
</dbReference>